<comment type="subcellular location">
    <subcellularLocation>
        <location evidence="1">Nucleus</location>
    </subcellularLocation>
</comment>
<dbReference type="InterPro" id="IPR005637">
    <property type="entry name" value="TAP_C_dom"/>
</dbReference>
<organism evidence="11 12">
    <name type="scientific">Piloderma croceum (strain F 1598)</name>
    <dbReference type="NCBI Taxonomy" id="765440"/>
    <lineage>
        <taxon>Eukaryota</taxon>
        <taxon>Fungi</taxon>
        <taxon>Dikarya</taxon>
        <taxon>Basidiomycota</taxon>
        <taxon>Agaricomycotina</taxon>
        <taxon>Agaricomycetes</taxon>
        <taxon>Agaricomycetidae</taxon>
        <taxon>Atheliales</taxon>
        <taxon>Atheliaceae</taxon>
        <taxon>Piloderma</taxon>
    </lineage>
</organism>
<gene>
    <name evidence="11" type="ORF">PILCRDRAFT_818558</name>
</gene>
<dbReference type="GO" id="GO:0016973">
    <property type="term" value="P:poly(A)+ mRNA export from nucleus"/>
    <property type="evidence" value="ECO:0007669"/>
    <property type="project" value="TreeGrafter"/>
</dbReference>
<keyword evidence="7" id="KW-0539">Nucleus</keyword>
<evidence type="ECO:0000256" key="5">
    <source>
        <dbReference type="ARBA" id="ARBA00022737"/>
    </source>
</evidence>
<evidence type="ECO:0000313" key="12">
    <source>
        <dbReference type="Proteomes" id="UP000054166"/>
    </source>
</evidence>
<dbReference type="SUPFAM" id="SSF46934">
    <property type="entry name" value="UBA-like"/>
    <property type="match status" value="1"/>
</dbReference>
<evidence type="ECO:0000313" key="11">
    <source>
        <dbReference type="EMBL" id="KIM84222.1"/>
    </source>
</evidence>
<reference evidence="11 12" key="1">
    <citation type="submission" date="2014-04" db="EMBL/GenBank/DDBJ databases">
        <authorList>
            <consortium name="DOE Joint Genome Institute"/>
            <person name="Kuo A."/>
            <person name="Tarkka M."/>
            <person name="Buscot F."/>
            <person name="Kohler A."/>
            <person name="Nagy L.G."/>
            <person name="Floudas D."/>
            <person name="Copeland A."/>
            <person name="Barry K.W."/>
            <person name="Cichocki N."/>
            <person name="Veneault-Fourrey C."/>
            <person name="LaButti K."/>
            <person name="Lindquist E.A."/>
            <person name="Lipzen A."/>
            <person name="Lundell T."/>
            <person name="Morin E."/>
            <person name="Murat C."/>
            <person name="Sun H."/>
            <person name="Tunlid A."/>
            <person name="Henrissat B."/>
            <person name="Grigoriev I.V."/>
            <person name="Hibbett D.S."/>
            <person name="Martin F."/>
            <person name="Nordberg H.P."/>
            <person name="Cantor M.N."/>
            <person name="Hua S.X."/>
        </authorList>
    </citation>
    <scope>NUCLEOTIDE SEQUENCE [LARGE SCALE GENOMIC DNA]</scope>
    <source>
        <strain evidence="11 12">F 1598</strain>
    </source>
</reference>
<evidence type="ECO:0008006" key="13">
    <source>
        <dbReference type="Google" id="ProtNLM"/>
    </source>
</evidence>
<name>A0A0C3C3P1_PILCF</name>
<feature type="domain" description="TAP-C" evidence="10">
    <location>
        <begin position="480"/>
        <end position="531"/>
    </location>
</feature>
<dbReference type="Gene3D" id="1.10.8.10">
    <property type="entry name" value="DNA helicase RuvA subunit, C-terminal domain"/>
    <property type="match status" value="1"/>
</dbReference>
<dbReference type="InterPro" id="IPR032675">
    <property type="entry name" value="LRR_dom_sf"/>
</dbReference>
<feature type="region of interest" description="Disordered" evidence="8">
    <location>
        <begin position="446"/>
        <end position="466"/>
    </location>
</feature>
<protein>
    <recommendedName>
        <fullName evidence="13">TAP-C domain-containing protein</fullName>
    </recommendedName>
</protein>
<dbReference type="InterPro" id="IPR009060">
    <property type="entry name" value="UBA-like_sf"/>
</dbReference>
<keyword evidence="6" id="KW-0509">mRNA transport</keyword>
<dbReference type="SUPFAM" id="SSF54427">
    <property type="entry name" value="NTF2-like"/>
    <property type="match status" value="1"/>
</dbReference>
<evidence type="ECO:0000256" key="4">
    <source>
        <dbReference type="ARBA" id="ARBA00022614"/>
    </source>
</evidence>
<dbReference type="CDD" id="cd14342">
    <property type="entry name" value="UBA_TAP-C"/>
    <property type="match status" value="1"/>
</dbReference>
<dbReference type="PANTHER" id="PTHR10662">
    <property type="entry name" value="NUCLEAR RNA EXPORT FACTOR"/>
    <property type="match status" value="1"/>
</dbReference>
<evidence type="ECO:0000256" key="8">
    <source>
        <dbReference type="SAM" id="MobiDB-lite"/>
    </source>
</evidence>
<sequence length="531" mass="58338">MAIRGASKHLTAGQRIRRNAMSITNPDGVTRPLPTRVAAMGVKTLDVWRDFVNRRWNAEARFLNLERMLDDEELQKHNLLPPGAPGSSPREAAVIFKLASHLKPEVQTISLANNNIGSGQMLSTLSHYLPHLANLSLQNNNLRTWRDIDYISGRKGKLEHLRELVLIGNPVRELEFQNGRGDKYKSEMARRFVSLTLLDQEAIAAISFDAPGTSGPSAPVPKGPTATTFPAEMGPSFITGIEGSIVGNFLMRFFPTFDKQRESLVNVYHPAATFSFSANTAIPIRSRIQGHHTSKDMPNQRKLEWVTWLAGGAGGSRNLGRMGHGVDKMLNSLHVGAEEAMKSMMNLPKTVHDVAGAPEKFCVDAWPVGQGESMNLFISVHGQFVEYPAQGIRSFDRSFVLAPALEGSRAKQNGWDVVILSDQLVVRAYSSHEAWTPGPMLVQAVKGEGSTSSASGHTPGPNISSQGIARMNQDLLAVDERQRPFVMQICQATGLTVKYSMDCLQNNGWDQERAIANFEQVKGNLPPDAFL</sequence>
<dbReference type="InterPro" id="IPR002075">
    <property type="entry name" value="NTF2_dom"/>
</dbReference>
<dbReference type="SMART" id="SM00804">
    <property type="entry name" value="TAP_C"/>
    <property type="match status" value="1"/>
</dbReference>
<feature type="compositionally biased region" description="Polar residues" evidence="8">
    <location>
        <begin position="449"/>
        <end position="466"/>
    </location>
</feature>
<evidence type="ECO:0000256" key="7">
    <source>
        <dbReference type="ARBA" id="ARBA00023242"/>
    </source>
</evidence>
<dbReference type="Proteomes" id="UP000054166">
    <property type="component" value="Unassembled WGS sequence"/>
</dbReference>
<evidence type="ECO:0000259" key="10">
    <source>
        <dbReference type="PROSITE" id="PS51281"/>
    </source>
</evidence>
<reference evidence="12" key="2">
    <citation type="submission" date="2015-01" db="EMBL/GenBank/DDBJ databases">
        <title>Evolutionary Origins and Diversification of the Mycorrhizal Mutualists.</title>
        <authorList>
            <consortium name="DOE Joint Genome Institute"/>
            <consortium name="Mycorrhizal Genomics Consortium"/>
            <person name="Kohler A."/>
            <person name="Kuo A."/>
            <person name="Nagy L.G."/>
            <person name="Floudas D."/>
            <person name="Copeland A."/>
            <person name="Barry K.W."/>
            <person name="Cichocki N."/>
            <person name="Veneault-Fourrey C."/>
            <person name="LaButti K."/>
            <person name="Lindquist E.A."/>
            <person name="Lipzen A."/>
            <person name="Lundell T."/>
            <person name="Morin E."/>
            <person name="Murat C."/>
            <person name="Riley R."/>
            <person name="Ohm R."/>
            <person name="Sun H."/>
            <person name="Tunlid A."/>
            <person name="Henrissat B."/>
            <person name="Grigoriev I.V."/>
            <person name="Hibbett D.S."/>
            <person name="Martin F."/>
        </authorList>
    </citation>
    <scope>NUCLEOTIDE SEQUENCE [LARGE SCALE GENOMIC DNA]</scope>
    <source>
        <strain evidence="12">F 1598</strain>
    </source>
</reference>
<keyword evidence="3" id="KW-0813">Transport</keyword>
<dbReference type="EMBL" id="KN832988">
    <property type="protein sequence ID" value="KIM84222.1"/>
    <property type="molecule type" value="Genomic_DNA"/>
</dbReference>
<evidence type="ECO:0000256" key="2">
    <source>
        <dbReference type="ARBA" id="ARBA00009285"/>
    </source>
</evidence>
<dbReference type="OrthoDB" id="25872at2759"/>
<evidence type="ECO:0000259" key="9">
    <source>
        <dbReference type="PROSITE" id="PS50177"/>
    </source>
</evidence>
<dbReference type="GO" id="GO:0005634">
    <property type="term" value="C:nucleus"/>
    <property type="evidence" value="ECO:0007669"/>
    <property type="project" value="UniProtKB-SubCell"/>
</dbReference>
<evidence type="ECO:0000256" key="1">
    <source>
        <dbReference type="ARBA" id="ARBA00004123"/>
    </source>
</evidence>
<keyword evidence="12" id="KW-1185">Reference proteome</keyword>
<dbReference type="Gene3D" id="3.10.450.50">
    <property type="match status" value="1"/>
</dbReference>
<keyword evidence="4" id="KW-0433">Leucine-rich repeat</keyword>
<dbReference type="AlphaFoldDB" id="A0A0C3C3P1"/>
<keyword evidence="5" id="KW-0677">Repeat</keyword>
<dbReference type="Pfam" id="PF03943">
    <property type="entry name" value="TAP_C"/>
    <property type="match status" value="1"/>
</dbReference>
<dbReference type="HOGENOM" id="CLU_024991_0_0_1"/>
<dbReference type="SUPFAM" id="SSF52058">
    <property type="entry name" value="L domain-like"/>
    <property type="match status" value="1"/>
</dbReference>
<dbReference type="Pfam" id="PF22602">
    <property type="entry name" value="NXF_NTF2"/>
    <property type="match status" value="1"/>
</dbReference>
<dbReference type="PROSITE" id="PS51281">
    <property type="entry name" value="TAP_C"/>
    <property type="match status" value="1"/>
</dbReference>
<comment type="similarity">
    <text evidence="2">Belongs to the NXF family.</text>
</comment>
<dbReference type="InterPro" id="IPR018222">
    <property type="entry name" value="Nuclear_transport_factor_2_euk"/>
</dbReference>
<dbReference type="Gene3D" id="3.80.10.10">
    <property type="entry name" value="Ribonuclease Inhibitor"/>
    <property type="match status" value="1"/>
</dbReference>
<dbReference type="FunCoup" id="A0A0C3C3P1">
    <property type="interactions" value="289"/>
</dbReference>
<dbReference type="PANTHER" id="PTHR10662:SF22">
    <property type="entry name" value="NUCLEAR RNA EXPORT FACTOR 1"/>
    <property type="match status" value="1"/>
</dbReference>
<feature type="region of interest" description="Disordered" evidence="8">
    <location>
        <begin position="1"/>
        <end position="28"/>
    </location>
</feature>
<dbReference type="InParanoid" id="A0A0C3C3P1"/>
<dbReference type="InterPro" id="IPR030217">
    <property type="entry name" value="NXF_fam"/>
</dbReference>
<dbReference type="PROSITE" id="PS50177">
    <property type="entry name" value="NTF2_DOMAIN"/>
    <property type="match status" value="1"/>
</dbReference>
<dbReference type="GO" id="GO:0003723">
    <property type="term" value="F:RNA binding"/>
    <property type="evidence" value="ECO:0007669"/>
    <property type="project" value="TreeGrafter"/>
</dbReference>
<dbReference type="STRING" id="765440.A0A0C3C3P1"/>
<feature type="domain" description="NTF2" evidence="9">
    <location>
        <begin position="245"/>
        <end position="426"/>
    </location>
</feature>
<proteinExistence type="inferred from homology"/>
<accession>A0A0C3C3P1</accession>
<evidence type="ECO:0000256" key="3">
    <source>
        <dbReference type="ARBA" id="ARBA00022448"/>
    </source>
</evidence>
<evidence type="ECO:0000256" key="6">
    <source>
        <dbReference type="ARBA" id="ARBA00022816"/>
    </source>
</evidence>
<dbReference type="InterPro" id="IPR032710">
    <property type="entry name" value="NTF2-like_dom_sf"/>
</dbReference>